<dbReference type="HOGENOM" id="CLU_078890_3_0_1"/>
<dbReference type="Pfam" id="PF01579">
    <property type="entry name" value="DUF19"/>
    <property type="match status" value="1"/>
</dbReference>
<dbReference type="OrthoDB" id="5835962at2759"/>
<dbReference type="CTD" id="9825134"/>
<name>E3M059_CAERE</name>
<dbReference type="FunCoup" id="E3M059">
    <property type="interactions" value="477"/>
</dbReference>
<dbReference type="PIRSF" id="PIRSF015697">
    <property type="entry name" value="UCP015697"/>
    <property type="match status" value="1"/>
</dbReference>
<organism evidence="4">
    <name type="scientific">Caenorhabditis remanei</name>
    <name type="common">Caenorhabditis vulgaris</name>
    <dbReference type="NCBI Taxonomy" id="31234"/>
    <lineage>
        <taxon>Eukaryota</taxon>
        <taxon>Metazoa</taxon>
        <taxon>Ecdysozoa</taxon>
        <taxon>Nematoda</taxon>
        <taxon>Chromadorea</taxon>
        <taxon>Rhabditida</taxon>
        <taxon>Rhabditina</taxon>
        <taxon>Rhabditomorpha</taxon>
        <taxon>Rhabditoidea</taxon>
        <taxon>Rhabditidae</taxon>
        <taxon>Peloderinae</taxon>
        <taxon>Caenorhabditis</taxon>
    </lineage>
</organism>
<dbReference type="EMBL" id="DS268420">
    <property type="protein sequence ID" value="EFO87713.1"/>
    <property type="molecule type" value="Genomic_DNA"/>
</dbReference>
<reference evidence="2" key="1">
    <citation type="submission" date="2007-07" db="EMBL/GenBank/DDBJ databases">
        <title>PCAP assembly of the Caenorhabditis remanei genome.</title>
        <authorList>
            <consortium name="The Caenorhabditis remanei Sequencing Consortium"/>
            <person name="Wilson R.K."/>
        </authorList>
    </citation>
    <scope>NUCLEOTIDE SEQUENCE [LARGE SCALE GENOMIC DNA]</scope>
    <source>
        <strain evidence="2">PB4641</strain>
    </source>
</reference>
<dbReference type="InterPro" id="IPR016638">
    <property type="entry name" value="UPF0376"/>
</dbReference>
<dbReference type="EMBL" id="WUAV01000005">
    <property type="protein sequence ID" value="KAF1752379.1"/>
    <property type="molecule type" value="Genomic_DNA"/>
</dbReference>
<dbReference type="Proteomes" id="UP000483820">
    <property type="component" value="Chromosome V"/>
</dbReference>
<keyword evidence="4" id="KW-1185">Reference proteome</keyword>
<dbReference type="PANTHER" id="PTHR21453:SF7">
    <property type="entry name" value="DUF19 DOMAIN-CONTAINING PROTEIN"/>
    <property type="match status" value="1"/>
</dbReference>
<dbReference type="PANTHER" id="PTHR21453">
    <property type="entry name" value="DUF19 DOMAIN-CONTAINING PROTEIN-RELATED-RELATED"/>
    <property type="match status" value="1"/>
</dbReference>
<dbReference type="eggNOG" id="ENOG502TI7E">
    <property type="taxonomic scope" value="Eukaryota"/>
</dbReference>
<sequence>MILLTIFLIGSVFGYDESKCNPSDLPIAMKCILNHREIREQAVSLDLNDNKNVVKLNNICIEFLKCAVPMKCGGEGKDVENIDKAISYCDAVAFHVSAEYSVCAEIVDTKNSTCVQGWNPFPDIEDSPAEQEKRQKEACENFFGKDGCLEQEITDNCSLETWKNFKKHYLALNKIIEACDFE</sequence>
<evidence type="ECO:0000313" key="3">
    <source>
        <dbReference type="EMBL" id="KAF1752379.1"/>
    </source>
</evidence>
<evidence type="ECO:0000313" key="2">
    <source>
        <dbReference type="EMBL" id="EFO87713.1"/>
    </source>
</evidence>
<protein>
    <recommendedName>
        <fullName evidence="1">T20D4.11-like domain-containing protein</fullName>
    </recommendedName>
</protein>
<accession>E3M059</accession>
<dbReference type="InterPro" id="IPR002542">
    <property type="entry name" value="T20D4.11-like_dom"/>
</dbReference>
<evidence type="ECO:0000313" key="4">
    <source>
        <dbReference type="Proteomes" id="UP000008281"/>
    </source>
</evidence>
<evidence type="ECO:0000313" key="5">
    <source>
        <dbReference type="Proteomes" id="UP000483820"/>
    </source>
</evidence>
<dbReference type="KEGG" id="crq:GCK72_018934"/>
<feature type="domain" description="T20D4.11-like" evidence="1">
    <location>
        <begin position="20"/>
        <end position="180"/>
    </location>
</feature>
<gene>
    <name evidence="2" type="ORF">CRE_05594</name>
    <name evidence="3" type="ORF">GCK72_018934</name>
</gene>
<dbReference type="GeneID" id="9825134"/>
<dbReference type="OMA" id="STCVQGW"/>
<dbReference type="Proteomes" id="UP000008281">
    <property type="component" value="Unassembled WGS sequence"/>
</dbReference>
<evidence type="ECO:0000259" key="1">
    <source>
        <dbReference type="Pfam" id="PF01579"/>
    </source>
</evidence>
<reference evidence="3 5" key="2">
    <citation type="submission" date="2019-12" db="EMBL/GenBank/DDBJ databases">
        <title>Chromosome-level assembly of the Caenorhabditis remanei genome.</title>
        <authorList>
            <person name="Teterina A.A."/>
            <person name="Willis J.H."/>
            <person name="Phillips P.C."/>
        </authorList>
    </citation>
    <scope>NUCLEOTIDE SEQUENCE [LARGE SCALE GENOMIC DNA]</scope>
    <source>
        <strain evidence="3 5">PX506</strain>
        <tissue evidence="3">Whole organism</tissue>
    </source>
</reference>
<proteinExistence type="predicted"/>
<dbReference type="AlphaFoldDB" id="E3M059"/>
<dbReference type="InParanoid" id="E3M059"/>
<dbReference type="RefSeq" id="XP_003110420.1">
    <property type="nucleotide sequence ID" value="XM_003110372.1"/>
</dbReference>